<dbReference type="AlphaFoldDB" id="A0A0C2IFG2"/>
<evidence type="ECO:0000313" key="2">
    <source>
        <dbReference type="Proteomes" id="UP000031668"/>
    </source>
</evidence>
<reference evidence="1 2" key="1">
    <citation type="journal article" date="2014" name="Genome Biol. Evol.">
        <title>The genome of the myxosporean Thelohanellus kitauei shows adaptations to nutrient acquisition within its fish host.</title>
        <authorList>
            <person name="Yang Y."/>
            <person name="Xiong J."/>
            <person name="Zhou Z."/>
            <person name="Huo F."/>
            <person name="Miao W."/>
            <person name="Ran C."/>
            <person name="Liu Y."/>
            <person name="Zhang J."/>
            <person name="Feng J."/>
            <person name="Wang M."/>
            <person name="Wang M."/>
            <person name="Wang L."/>
            <person name="Yao B."/>
        </authorList>
    </citation>
    <scope>NUCLEOTIDE SEQUENCE [LARGE SCALE GENOMIC DNA]</scope>
    <source>
        <strain evidence="1">Wuqing</strain>
    </source>
</reference>
<name>A0A0C2IFG2_THEKT</name>
<dbReference type="Proteomes" id="UP000031668">
    <property type="component" value="Unassembled WGS sequence"/>
</dbReference>
<proteinExistence type="predicted"/>
<protein>
    <submittedName>
        <fullName evidence="1">Uncharacterized protein</fullName>
    </submittedName>
</protein>
<accession>A0A0C2IFG2</accession>
<dbReference type="EMBL" id="JWZT01004461">
    <property type="protein sequence ID" value="KII64079.1"/>
    <property type="molecule type" value="Genomic_DNA"/>
</dbReference>
<comment type="caution">
    <text evidence="1">The sequence shown here is derived from an EMBL/GenBank/DDBJ whole genome shotgun (WGS) entry which is preliminary data.</text>
</comment>
<organism evidence="1 2">
    <name type="scientific">Thelohanellus kitauei</name>
    <name type="common">Myxosporean</name>
    <dbReference type="NCBI Taxonomy" id="669202"/>
    <lineage>
        <taxon>Eukaryota</taxon>
        <taxon>Metazoa</taxon>
        <taxon>Cnidaria</taxon>
        <taxon>Myxozoa</taxon>
        <taxon>Myxosporea</taxon>
        <taxon>Bivalvulida</taxon>
        <taxon>Platysporina</taxon>
        <taxon>Myxobolidae</taxon>
        <taxon>Thelohanellus</taxon>
    </lineage>
</organism>
<keyword evidence="2" id="KW-1185">Reference proteome</keyword>
<sequence>MKFNPACTATDVMGILKSYRDDLLEKELRKPFWPVLERLISRDTEMNQVWNDIARHALTGEQCWNLLEQIFFAGAYGTGEHHTRLKADHSRLAVLNEGIAEKAAELSRMLTEREDILNRNEFDIEHTAHIVDLIDAASSQNGHYRSFLREKLHGLRTQFGCKYWPSLQQLLQVTAKENPVVVFMDRSDEAIVHARGAAVPDFLRRLFSNLHDIRVMKGDLRTAHIYLPTNFRLTDASLATLASVSLDLDEPVTVDSVKMLRTRLYDAGYPGAWATPVTNKPRKSGISV</sequence>
<evidence type="ECO:0000313" key="1">
    <source>
        <dbReference type="EMBL" id="KII64079.1"/>
    </source>
</evidence>
<gene>
    <name evidence="1" type="ORF">RF11_01176</name>
</gene>